<evidence type="ECO:0000259" key="3">
    <source>
        <dbReference type="Pfam" id="PF26296"/>
    </source>
</evidence>
<accession>A0A1G8YD57</accession>
<feature type="domain" description="DUF8080" evidence="3">
    <location>
        <begin position="160"/>
        <end position="232"/>
    </location>
</feature>
<dbReference type="Pfam" id="PF25256">
    <property type="entry name" value="DUF7857"/>
    <property type="match status" value="1"/>
</dbReference>
<feature type="region of interest" description="Disordered" evidence="2">
    <location>
        <begin position="73"/>
        <end position="159"/>
    </location>
</feature>
<dbReference type="Proteomes" id="UP000198856">
    <property type="component" value="Unassembled WGS sequence"/>
</dbReference>
<sequence length="242" mass="25902">MATLDWQLRRMDGVTLVELSVRADHATRVCIESHLQPVWPPRECGVPARGWQENSFEGTVPADAPLVVGYATPAPPQEPPVEIATTGGPEESGPTPRRLVRALGDARPPRDVLPATPPPDTNTEPRAATVNRVEQDPGDSTGAAARKRQATPAAAGAETEPTAWFEAVEDRLAETERLAAATDAAEVREAVEAAGGIEEVRALQAQLDVDRQQLQDVRQRAETLADELAAADLPLATLERVV</sequence>
<dbReference type="STRING" id="890420.SAMN05216226_11441"/>
<organism evidence="4 5">
    <name type="scientific">Halovenus aranensis</name>
    <dbReference type="NCBI Taxonomy" id="890420"/>
    <lineage>
        <taxon>Archaea</taxon>
        <taxon>Methanobacteriati</taxon>
        <taxon>Methanobacteriota</taxon>
        <taxon>Stenosarchaea group</taxon>
        <taxon>Halobacteria</taxon>
        <taxon>Halobacteriales</taxon>
        <taxon>Haloarculaceae</taxon>
        <taxon>Halovenus</taxon>
    </lineage>
</organism>
<name>A0A1G8YD57_9EURY</name>
<evidence type="ECO:0000313" key="4">
    <source>
        <dbReference type="EMBL" id="SDK00656.1"/>
    </source>
</evidence>
<dbReference type="OrthoDB" id="193731at2157"/>
<gene>
    <name evidence="4" type="ORF">SAMN05216226_11441</name>
</gene>
<evidence type="ECO:0000256" key="1">
    <source>
        <dbReference type="SAM" id="Coils"/>
    </source>
</evidence>
<dbReference type="RefSeq" id="WP_092703971.1">
    <property type="nucleotide sequence ID" value="NZ_FNFC01000014.1"/>
</dbReference>
<feature type="coiled-coil region" evidence="1">
    <location>
        <begin position="200"/>
        <end position="231"/>
    </location>
</feature>
<dbReference type="AlphaFoldDB" id="A0A1G8YD57"/>
<dbReference type="EMBL" id="FNFC01000014">
    <property type="protein sequence ID" value="SDK00656.1"/>
    <property type="molecule type" value="Genomic_DNA"/>
</dbReference>
<dbReference type="InterPro" id="IPR057179">
    <property type="entry name" value="DUF7857"/>
</dbReference>
<evidence type="ECO:0000313" key="5">
    <source>
        <dbReference type="Proteomes" id="UP000198856"/>
    </source>
</evidence>
<proteinExistence type="predicted"/>
<reference evidence="4 5" key="1">
    <citation type="submission" date="2016-10" db="EMBL/GenBank/DDBJ databases">
        <authorList>
            <person name="de Groot N.N."/>
        </authorList>
    </citation>
    <scope>NUCLEOTIDE SEQUENCE [LARGE SCALE GENOMIC DNA]</scope>
    <source>
        <strain evidence="4 5">IBRC-M10015</strain>
    </source>
</reference>
<keyword evidence="1" id="KW-0175">Coiled coil</keyword>
<feature type="compositionally biased region" description="Low complexity" evidence="2">
    <location>
        <begin position="150"/>
        <end position="159"/>
    </location>
</feature>
<dbReference type="Pfam" id="PF26296">
    <property type="entry name" value="DUF8080"/>
    <property type="match status" value="1"/>
</dbReference>
<dbReference type="InterPro" id="IPR058393">
    <property type="entry name" value="DUF8080"/>
</dbReference>
<keyword evidence="5" id="KW-1185">Reference proteome</keyword>
<protein>
    <recommendedName>
        <fullName evidence="3">DUF8080 domain-containing protein</fullName>
    </recommendedName>
</protein>
<evidence type="ECO:0000256" key="2">
    <source>
        <dbReference type="SAM" id="MobiDB-lite"/>
    </source>
</evidence>